<dbReference type="InterPro" id="IPR051689">
    <property type="entry name" value="Sterol_desaturase/TMEM195"/>
</dbReference>
<dbReference type="GO" id="GO:0016491">
    <property type="term" value="F:oxidoreductase activity"/>
    <property type="evidence" value="ECO:0007669"/>
    <property type="project" value="UniProtKB-KW"/>
</dbReference>
<feature type="transmembrane region" description="Helical" evidence="8">
    <location>
        <begin position="63"/>
        <end position="88"/>
    </location>
</feature>
<dbReference type="InterPro" id="IPR006694">
    <property type="entry name" value="Fatty_acid_hydroxylase"/>
</dbReference>
<keyword evidence="2 8" id="KW-0812">Transmembrane</keyword>
<sequence length="327" mass="38552">MSLLTAEPLFGAREIPYEEIINLEKKAPEIIVYAIPLIALFTFLEIGYSWYLENKTYQWRESIGSALVGFGHIGINLCLKMGLVYAAVWIYNQLPWRIAFNWWTLIPCYIIFDFFSYWSHRISHFNRFFWATHVVHHSAEHYNLTVSFRMSWVQTLKIMFFLPVALMGFHPVIFFVTNQIAVLFQFWVHTEYIGKLHPAIEYIFATPSNHRVHHGSQEQYLDKNFAATFIIWDRIFGTYHPETEKPEYGLTSKIGNRLNPVFLNFHEFADIVRDVRSACGIKEKIFYLFGSPAKIRLRKSRFGKSKDPKLHASTTQHALKRQSRVWQ</sequence>
<feature type="domain" description="Fatty acid hydroxylase" evidence="9">
    <location>
        <begin position="108"/>
        <end position="238"/>
    </location>
</feature>
<feature type="transmembrane region" description="Helical" evidence="8">
    <location>
        <begin position="158"/>
        <end position="176"/>
    </location>
</feature>
<dbReference type="EMBL" id="JBHUHZ010000003">
    <property type="protein sequence ID" value="MFD2164139.1"/>
    <property type="molecule type" value="Genomic_DNA"/>
</dbReference>
<organism evidence="10 11">
    <name type="scientific">Paradesertivirga mongoliensis</name>
    <dbReference type="NCBI Taxonomy" id="2100740"/>
    <lineage>
        <taxon>Bacteria</taxon>
        <taxon>Pseudomonadati</taxon>
        <taxon>Bacteroidota</taxon>
        <taxon>Sphingobacteriia</taxon>
        <taxon>Sphingobacteriales</taxon>
        <taxon>Sphingobacteriaceae</taxon>
        <taxon>Paradesertivirga</taxon>
    </lineage>
</organism>
<dbReference type="PANTHER" id="PTHR21624:SF1">
    <property type="entry name" value="ALKYLGLYCEROL MONOOXYGENASE"/>
    <property type="match status" value="1"/>
</dbReference>
<comment type="caution">
    <text evidence="10">The sequence shown here is derived from an EMBL/GenBank/DDBJ whole genome shotgun (WGS) entry which is preliminary data.</text>
</comment>
<keyword evidence="5" id="KW-0443">Lipid metabolism</keyword>
<feature type="compositionally biased region" description="Basic residues" evidence="7">
    <location>
        <begin position="318"/>
        <end position="327"/>
    </location>
</feature>
<evidence type="ECO:0000256" key="7">
    <source>
        <dbReference type="SAM" id="MobiDB-lite"/>
    </source>
</evidence>
<evidence type="ECO:0000256" key="3">
    <source>
        <dbReference type="ARBA" id="ARBA00022989"/>
    </source>
</evidence>
<reference evidence="11" key="1">
    <citation type="journal article" date="2019" name="Int. J. Syst. Evol. Microbiol.">
        <title>The Global Catalogue of Microorganisms (GCM) 10K type strain sequencing project: providing services to taxonomists for standard genome sequencing and annotation.</title>
        <authorList>
            <consortium name="The Broad Institute Genomics Platform"/>
            <consortium name="The Broad Institute Genome Sequencing Center for Infectious Disease"/>
            <person name="Wu L."/>
            <person name="Ma J."/>
        </authorList>
    </citation>
    <scope>NUCLEOTIDE SEQUENCE [LARGE SCALE GENOMIC DNA]</scope>
    <source>
        <strain evidence="11">KCTC 42217</strain>
    </source>
</reference>
<evidence type="ECO:0000256" key="2">
    <source>
        <dbReference type="ARBA" id="ARBA00022692"/>
    </source>
</evidence>
<dbReference type="Pfam" id="PF04116">
    <property type="entry name" value="FA_hydroxylase"/>
    <property type="match status" value="1"/>
</dbReference>
<evidence type="ECO:0000256" key="4">
    <source>
        <dbReference type="ARBA" id="ARBA00023002"/>
    </source>
</evidence>
<keyword evidence="3 8" id="KW-1133">Transmembrane helix</keyword>
<dbReference type="RefSeq" id="WP_255904490.1">
    <property type="nucleotide sequence ID" value="NZ_JAFMZO010000004.1"/>
</dbReference>
<proteinExistence type="predicted"/>
<evidence type="ECO:0000259" key="9">
    <source>
        <dbReference type="Pfam" id="PF04116"/>
    </source>
</evidence>
<evidence type="ECO:0000313" key="10">
    <source>
        <dbReference type="EMBL" id="MFD2164139.1"/>
    </source>
</evidence>
<keyword evidence="6 8" id="KW-0472">Membrane</keyword>
<keyword evidence="4 10" id="KW-0560">Oxidoreductase</keyword>
<protein>
    <submittedName>
        <fullName evidence="10">Sterol desaturase family protein</fullName>
        <ecNumber evidence="10">1.-.-.-</ecNumber>
    </submittedName>
</protein>
<dbReference type="PANTHER" id="PTHR21624">
    <property type="entry name" value="STEROL DESATURASE-RELATED PROTEIN"/>
    <property type="match status" value="1"/>
</dbReference>
<evidence type="ECO:0000256" key="1">
    <source>
        <dbReference type="ARBA" id="ARBA00004127"/>
    </source>
</evidence>
<evidence type="ECO:0000256" key="6">
    <source>
        <dbReference type="ARBA" id="ARBA00023136"/>
    </source>
</evidence>
<dbReference type="Proteomes" id="UP001597387">
    <property type="component" value="Unassembled WGS sequence"/>
</dbReference>
<keyword evidence="11" id="KW-1185">Reference proteome</keyword>
<name>A0ABW4ZRA6_9SPHI</name>
<dbReference type="EC" id="1.-.-.-" evidence="10"/>
<evidence type="ECO:0000256" key="8">
    <source>
        <dbReference type="SAM" id="Phobius"/>
    </source>
</evidence>
<feature type="region of interest" description="Disordered" evidence="7">
    <location>
        <begin position="302"/>
        <end position="327"/>
    </location>
</feature>
<comment type="subcellular location">
    <subcellularLocation>
        <location evidence="1">Endomembrane system</location>
        <topology evidence="1">Multi-pass membrane protein</topology>
    </subcellularLocation>
</comment>
<evidence type="ECO:0000256" key="5">
    <source>
        <dbReference type="ARBA" id="ARBA00023098"/>
    </source>
</evidence>
<evidence type="ECO:0000313" key="11">
    <source>
        <dbReference type="Proteomes" id="UP001597387"/>
    </source>
</evidence>
<feature type="transmembrane region" description="Helical" evidence="8">
    <location>
        <begin position="30"/>
        <end position="51"/>
    </location>
</feature>
<accession>A0ABW4ZRA6</accession>
<feature type="transmembrane region" description="Helical" evidence="8">
    <location>
        <begin position="100"/>
        <end position="118"/>
    </location>
</feature>
<gene>
    <name evidence="10" type="ORF">ACFSJU_17150</name>
</gene>